<name>A0A6G3QYL4_9ACTN</name>
<dbReference type="PROSITE" id="PS00086">
    <property type="entry name" value="CYTOCHROME_P450"/>
    <property type="match status" value="1"/>
</dbReference>
<proteinExistence type="inferred from homology"/>
<dbReference type="EMBL" id="JAAGMD010000624">
    <property type="protein sequence ID" value="NEA88603.1"/>
    <property type="molecule type" value="Genomic_DNA"/>
</dbReference>
<organism evidence="3">
    <name type="scientific">Streptomyces sp. SID14436</name>
    <dbReference type="NCBI Taxonomy" id="2706070"/>
    <lineage>
        <taxon>Bacteria</taxon>
        <taxon>Bacillati</taxon>
        <taxon>Actinomycetota</taxon>
        <taxon>Actinomycetes</taxon>
        <taxon>Kitasatosporales</taxon>
        <taxon>Streptomycetaceae</taxon>
        <taxon>Streptomyces</taxon>
    </lineage>
</organism>
<comment type="similarity">
    <text evidence="1 2">Belongs to the cytochrome P450 family.</text>
</comment>
<dbReference type="AlphaFoldDB" id="A0A6G3QYL4"/>
<dbReference type="PANTHER" id="PTHR46696">
    <property type="entry name" value="P450, PUTATIVE (EUROFUNG)-RELATED"/>
    <property type="match status" value="1"/>
</dbReference>
<keyword evidence="2" id="KW-0560">Oxidoreductase</keyword>
<sequence>MTGTALDVAPYFDVADPDFSITSAAVHEARERSWYARTNYGLAVLRYDDVSRLLKHPKLRQGSVAWPAHNGVTEGPFARWWNSWILNKEGEEHHRLRRLMNPAFSPRLIGGLVPRFQALATELIDGFAEPDRCEFVSEFAEPYAARVIAIMLGIPESEWQVIARESATIGLSLGVTIREDLPKIEAALARLYDYADELIADRRRTGRNDFVARLVNASRDSDTLSEQELRDALLLLIFGGFDTTRNQLGLAMQTFSRHHDQWELLAERPELGGKAVEEIMRVNPTVRWVTREAVEDFTHQGLHIAAGTTIHLWSEVAGTDPRVFGDPAFDITAERKPHFGFGGGAHHCLGHFVARSDMSEALPLLARRMRAPRILEGDEWLPDSGNTGPVRLPLGFTPAS</sequence>
<evidence type="ECO:0000313" key="3">
    <source>
        <dbReference type="EMBL" id="NEA88603.1"/>
    </source>
</evidence>
<dbReference type="SUPFAM" id="SSF48264">
    <property type="entry name" value="Cytochrome P450"/>
    <property type="match status" value="1"/>
</dbReference>
<evidence type="ECO:0000256" key="2">
    <source>
        <dbReference type="RuleBase" id="RU000461"/>
    </source>
</evidence>
<keyword evidence="2" id="KW-0408">Iron</keyword>
<dbReference type="PRINTS" id="PR00359">
    <property type="entry name" value="BP450"/>
</dbReference>
<accession>A0A6G3QYL4</accession>
<dbReference type="Gene3D" id="1.10.630.10">
    <property type="entry name" value="Cytochrome P450"/>
    <property type="match status" value="1"/>
</dbReference>
<dbReference type="InterPro" id="IPR017972">
    <property type="entry name" value="Cyt_P450_CS"/>
</dbReference>
<dbReference type="GO" id="GO:0004497">
    <property type="term" value="F:monooxygenase activity"/>
    <property type="evidence" value="ECO:0007669"/>
    <property type="project" value="UniProtKB-KW"/>
</dbReference>
<gene>
    <name evidence="3" type="ORF">G3I53_21840</name>
</gene>
<keyword evidence="2" id="KW-0349">Heme</keyword>
<dbReference type="InterPro" id="IPR002397">
    <property type="entry name" value="Cyt_P450_B"/>
</dbReference>
<evidence type="ECO:0000256" key="1">
    <source>
        <dbReference type="ARBA" id="ARBA00010617"/>
    </source>
</evidence>
<dbReference type="InterPro" id="IPR001128">
    <property type="entry name" value="Cyt_P450"/>
</dbReference>
<dbReference type="CDD" id="cd11038">
    <property type="entry name" value="CYP_AurH-like"/>
    <property type="match status" value="1"/>
</dbReference>
<keyword evidence="2" id="KW-0479">Metal-binding</keyword>
<dbReference type="InterPro" id="IPR036396">
    <property type="entry name" value="Cyt_P450_sf"/>
</dbReference>
<keyword evidence="2" id="KW-0503">Monooxygenase</keyword>
<dbReference type="Pfam" id="PF00067">
    <property type="entry name" value="p450"/>
    <property type="match status" value="1"/>
</dbReference>
<dbReference type="PANTHER" id="PTHR46696:SF1">
    <property type="entry name" value="CYTOCHROME P450 YJIB-RELATED"/>
    <property type="match status" value="1"/>
</dbReference>
<dbReference type="RefSeq" id="WP_164337868.1">
    <property type="nucleotide sequence ID" value="NZ_JAAGMD010000624.1"/>
</dbReference>
<protein>
    <submittedName>
        <fullName evidence="3">Cytochrome P450</fullName>
    </submittedName>
</protein>
<reference evidence="3" key="1">
    <citation type="submission" date="2020-01" db="EMBL/GenBank/DDBJ databases">
        <title>Insect and environment-associated Actinomycetes.</title>
        <authorList>
            <person name="Currrie C."/>
            <person name="Chevrette M."/>
            <person name="Carlson C."/>
            <person name="Stubbendieck R."/>
            <person name="Wendt-Pienkowski E."/>
        </authorList>
    </citation>
    <scope>NUCLEOTIDE SEQUENCE</scope>
    <source>
        <strain evidence="3">SID14436</strain>
    </source>
</reference>
<dbReference type="GO" id="GO:0005506">
    <property type="term" value="F:iron ion binding"/>
    <property type="evidence" value="ECO:0007669"/>
    <property type="project" value="InterPro"/>
</dbReference>
<comment type="caution">
    <text evidence="3">The sequence shown here is derived from an EMBL/GenBank/DDBJ whole genome shotgun (WGS) entry which is preliminary data.</text>
</comment>
<dbReference type="GO" id="GO:0020037">
    <property type="term" value="F:heme binding"/>
    <property type="evidence" value="ECO:0007669"/>
    <property type="project" value="InterPro"/>
</dbReference>
<dbReference type="GO" id="GO:0016705">
    <property type="term" value="F:oxidoreductase activity, acting on paired donors, with incorporation or reduction of molecular oxygen"/>
    <property type="evidence" value="ECO:0007669"/>
    <property type="project" value="InterPro"/>
</dbReference>